<comment type="similarity">
    <text evidence="2 11">Belongs to the bacterial histone-like protein family.</text>
</comment>
<dbReference type="SUPFAM" id="SSF47729">
    <property type="entry name" value="IHF-like DNA-binding proteins"/>
    <property type="match status" value="1"/>
</dbReference>
<evidence type="ECO:0000313" key="12">
    <source>
        <dbReference type="EMBL" id="SMF80471.1"/>
    </source>
</evidence>
<dbReference type="STRING" id="1513793.SAMN06296036_13517"/>
<dbReference type="InterPro" id="IPR000119">
    <property type="entry name" value="Hist_DNA-bd"/>
</dbReference>
<dbReference type="Proteomes" id="UP000192907">
    <property type="component" value="Unassembled WGS sequence"/>
</dbReference>
<dbReference type="GO" id="GO:0003677">
    <property type="term" value="F:DNA binding"/>
    <property type="evidence" value="ECO:0007669"/>
    <property type="project" value="UniProtKB-KW"/>
</dbReference>
<keyword evidence="5" id="KW-0235">DNA replication</keyword>
<name>A0A1Y6CP74_9BACT</name>
<reference evidence="13" key="1">
    <citation type="submission" date="2017-04" db="EMBL/GenBank/DDBJ databases">
        <authorList>
            <person name="Varghese N."/>
            <person name="Submissions S."/>
        </authorList>
    </citation>
    <scope>NUCLEOTIDE SEQUENCE [LARGE SCALE GENOMIC DNA]</scope>
    <source>
        <strain evidence="13">RKEM611</strain>
    </source>
</reference>
<comment type="subcellular location">
    <subcellularLocation>
        <location evidence="1">Virion</location>
    </subcellularLocation>
</comment>
<dbReference type="PANTHER" id="PTHR33175">
    <property type="entry name" value="DNA-BINDING PROTEIN HU"/>
    <property type="match status" value="1"/>
</dbReference>
<dbReference type="PANTHER" id="PTHR33175:SF13">
    <property type="entry name" value="HISTONE-LIKE PROTEIN"/>
    <property type="match status" value="1"/>
</dbReference>
<dbReference type="CDD" id="cd13831">
    <property type="entry name" value="HU"/>
    <property type="match status" value="1"/>
</dbReference>
<evidence type="ECO:0000256" key="5">
    <source>
        <dbReference type="ARBA" id="ARBA00022705"/>
    </source>
</evidence>
<evidence type="ECO:0000313" key="13">
    <source>
        <dbReference type="Proteomes" id="UP000192907"/>
    </source>
</evidence>
<keyword evidence="6" id="KW-0426">Late protein</keyword>
<evidence type="ECO:0000256" key="8">
    <source>
        <dbReference type="ARBA" id="ARBA00033120"/>
    </source>
</evidence>
<evidence type="ECO:0000256" key="11">
    <source>
        <dbReference type="RuleBase" id="RU003939"/>
    </source>
</evidence>
<dbReference type="Pfam" id="PF00216">
    <property type="entry name" value="Bac_DNA_binding"/>
    <property type="match status" value="1"/>
</dbReference>
<dbReference type="OrthoDB" id="5295600at2"/>
<dbReference type="PROSITE" id="PS00045">
    <property type="entry name" value="HISTONE_LIKE"/>
    <property type="match status" value="1"/>
</dbReference>
<comment type="function">
    <text evidence="10">DNA-binding protein that plays a critical role in nucleoid compaction, genome replication and DNA replication and transcription. Binds to both ssDNA and dsDNA with a binding site covering about 15 nucleotides. Displays DNA-supercoiling activity only when associated with the viral DNA topoisomerase 2.</text>
</comment>
<sequence length="83" mass="9357">MTKTDVKKVFDSYKEIGYAHMKKLKTDADFALPGFGKFKISQRAARKGINPQTGEAVKIPARKVPVFKPGTELKEHIQPKNKK</sequence>
<evidence type="ECO:0000256" key="9">
    <source>
        <dbReference type="ARBA" id="ARBA00033227"/>
    </source>
</evidence>
<protein>
    <recommendedName>
        <fullName evidence="4">Viral histone-like protein</fullName>
    </recommendedName>
    <alternativeName>
        <fullName evidence="9">DNA-binding protein pA104R</fullName>
    </alternativeName>
    <alternativeName>
        <fullName evidence="8">pA104R</fullName>
    </alternativeName>
</protein>
<dbReference type="InterPro" id="IPR020816">
    <property type="entry name" value="Histone-like_DNA-bd_CS"/>
</dbReference>
<dbReference type="SMART" id="SM00411">
    <property type="entry name" value="BHL"/>
    <property type="match status" value="1"/>
</dbReference>
<dbReference type="EMBL" id="FWZT01000035">
    <property type="protein sequence ID" value="SMF80471.1"/>
    <property type="molecule type" value="Genomic_DNA"/>
</dbReference>
<evidence type="ECO:0000256" key="7">
    <source>
        <dbReference type="ARBA" id="ARBA00023125"/>
    </source>
</evidence>
<evidence type="ECO:0000256" key="6">
    <source>
        <dbReference type="ARBA" id="ARBA00022921"/>
    </source>
</evidence>
<dbReference type="GO" id="GO:0030527">
    <property type="term" value="F:structural constituent of chromatin"/>
    <property type="evidence" value="ECO:0007669"/>
    <property type="project" value="InterPro"/>
</dbReference>
<comment type="subunit">
    <text evidence="3">Homodimer.</text>
</comment>
<dbReference type="Gene3D" id="4.10.520.10">
    <property type="entry name" value="IHF-like DNA-binding proteins"/>
    <property type="match status" value="1"/>
</dbReference>
<dbReference type="GO" id="GO:0006260">
    <property type="term" value="P:DNA replication"/>
    <property type="evidence" value="ECO:0007669"/>
    <property type="project" value="UniProtKB-KW"/>
</dbReference>
<dbReference type="GO" id="GO:0005829">
    <property type="term" value="C:cytosol"/>
    <property type="evidence" value="ECO:0007669"/>
    <property type="project" value="TreeGrafter"/>
</dbReference>
<accession>A0A1Y6CP74</accession>
<keyword evidence="7 12" id="KW-0238">DNA-binding</keyword>
<evidence type="ECO:0000256" key="1">
    <source>
        <dbReference type="ARBA" id="ARBA00004328"/>
    </source>
</evidence>
<proteinExistence type="inferred from homology"/>
<dbReference type="AlphaFoldDB" id="A0A1Y6CP74"/>
<gene>
    <name evidence="12" type="ORF">SAMN06296036_13517</name>
</gene>
<evidence type="ECO:0000256" key="3">
    <source>
        <dbReference type="ARBA" id="ARBA00011738"/>
    </source>
</evidence>
<evidence type="ECO:0000256" key="2">
    <source>
        <dbReference type="ARBA" id="ARBA00010529"/>
    </source>
</evidence>
<dbReference type="InterPro" id="IPR010992">
    <property type="entry name" value="IHF-like_DNA-bd_dom_sf"/>
</dbReference>
<evidence type="ECO:0000256" key="10">
    <source>
        <dbReference type="ARBA" id="ARBA00046140"/>
    </source>
</evidence>
<organism evidence="12 13">
    <name type="scientific">Pseudobacteriovorax antillogorgiicola</name>
    <dbReference type="NCBI Taxonomy" id="1513793"/>
    <lineage>
        <taxon>Bacteria</taxon>
        <taxon>Pseudomonadati</taxon>
        <taxon>Bdellovibrionota</taxon>
        <taxon>Oligoflexia</taxon>
        <taxon>Oligoflexales</taxon>
        <taxon>Pseudobacteriovoracaceae</taxon>
        <taxon>Pseudobacteriovorax</taxon>
    </lineage>
</organism>
<evidence type="ECO:0000256" key="4">
    <source>
        <dbReference type="ARBA" id="ARBA00016145"/>
    </source>
</evidence>
<keyword evidence="13" id="KW-1185">Reference proteome</keyword>
<dbReference type="PRINTS" id="PR01727">
    <property type="entry name" value="DNABINDINGHU"/>
</dbReference>